<evidence type="ECO:0000256" key="1">
    <source>
        <dbReference type="ARBA" id="ARBA00001917"/>
    </source>
</evidence>
<evidence type="ECO:0000256" key="11">
    <source>
        <dbReference type="ARBA" id="ARBA00048802"/>
    </source>
</evidence>
<keyword evidence="9" id="KW-0560">Oxidoreductase</keyword>
<keyword evidence="4" id="KW-0285">Flavoprotein</keyword>
<evidence type="ECO:0000256" key="5">
    <source>
        <dbReference type="ARBA" id="ARBA00022643"/>
    </source>
</evidence>
<name>A0A382FJ93_9ZZZZ</name>
<dbReference type="PANTHER" id="PTHR45846">
    <property type="entry name" value="TRNA-DIHYDROURIDINE(47) SYNTHASE [NAD(P)(+)]-LIKE"/>
    <property type="match status" value="1"/>
</dbReference>
<feature type="domain" description="DUS-like FMN-binding" evidence="12">
    <location>
        <begin position="24"/>
        <end position="317"/>
    </location>
</feature>
<gene>
    <name evidence="13" type="ORF">METZ01_LOCUS215593</name>
</gene>
<dbReference type="EMBL" id="UINC01050132">
    <property type="protein sequence ID" value="SVB62739.1"/>
    <property type="molecule type" value="Genomic_DNA"/>
</dbReference>
<evidence type="ECO:0000259" key="12">
    <source>
        <dbReference type="Pfam" id="PF01207"/>
    </source>
</evidence>
<comment type="catalytic activity">
    <reaction evidence="10">
        <text>a 5,6-dihydrouridine in tRNA + NADP(+) = a uridine in tRNA + NADPH + H(+)</text>
        <dbReference type="Rhea" id="RHEA:23624"/>
        <dbReference type="Rhea" id="RHEA-COMP:13339"/>
        <dbReference type="Rhea" id="RHEA-COMP:13887"/>
        <dbReference type="ChEBI" id="CHEBI:15378"/>
        <dbReference type="ChEBI" id="CHEBI:57783"/>
        <dbReference type="ChEBI" id="CHEBI:58349"/>
        <dbReference type="ChEBI" id="CHEBI:65315"/>
        <dbReference type="ChEBI" id="CHEBI:74443"/>
    </reaction>
</comment>
<dbReference type="Gene3D" id="3.20.20.70">
    <property type="entry name" value="Aldolase class I"/>
    <property type="match status" value="1"/>
</dbReference>
<dbReference type="InterPro" id="IPR018517">
    <property type="entry name" value="tRNA_hU_synthase_CS"/>
</dbReference>
<keyword evidence="5" id="KW-0288">FMN</keyword>
<dbReference type="GO" id="GO:0017150">
    <property type="term" value="F:tRNA dihydrouridine synthase activity"/>
    <property type="evidence" value="ECO:0007669"/>
    <property type="project" value="InterPro"/>
</dbReference>
<comment type="cofactor">
    <cofactor evidence="1">
        <name>FMN</name>
        <dbReference type="ChEBI" id="CHEBI:58210"/>
    </cofactor>
</comment>
<dbReference type="Gene3D" id="1.10.1200.80">
    <property type="entry name" value="Putative flavin oxidoreducatase, domain 2"/>
    <property type="match status" value="1"/>
</dbReference>
<sequence length="355" mass="39903">MIQEIHIGPYKITPLRLGMPILTLAPMAGISNWPFRLICARMGARMVGVEFINCNAIIHKNLKTEVMMNFCDADVYEETGMSVLAAQVYGNEIDPIVEGALVLEERGAQVMDINFGCSVPKILRSDSGAAFLKDIDRMMETVRRVAEAVKIPVIIKTRLGWDHNNISIIDVVERAPDNGAHAVAIHARTVAQKFKGEADWSWIAKAKEKSKIPIFGNGDIFTYDDAIRMTRETDCDGVMIARAARDAPWIFTGDWMPTFSERIVLAKEHLKMMVDYRGEFVGIREMRKFFASYFKSFPNASKLRSQMVLADSVDEAHHILHEWEDRQLEQVVSEADYMVAGALETPCLEEPACSS</sequence>
<dbReference type="GO" id="GO:0000049">
    <property type="term" value="F:tRNA binding"/>
    <property type="evidence" value="ECO:0007669"/>
    <property type="project" value="UniProtKB-KW"/>
</dbReference>
<keyword evidence="3" id="KW-0820">tRNA-binding</keyword>
<comment type="function">
    <text evidence="2">Catalyzes the synthesis of 5,6-dihydrouridine (D), a modified base found in the D-loop of most tRNAs, via the reduction of the C5-C6 double bond in target uridines.</text>
</comment>
<accession>A0A382FJ93</accession>
<dbReference type="GO" id="GO:0050660">
    <property type="term" value="F:flavin adenine dinucleotide binding"/>
    <property type="evidence" value="ECO:0007669"/>
    <property type="project" value="InterPro"/>
</dbReference>
<reference evidence="13" key="1">
    <citation type="submission" date="2018-05" db="EMBL/GenBank/DDBJ databases">
        <authorList>
            <person name="Lanie J.A."/>
            <person name="Ng W.-L."/>
            <person name="Kazmierczak K.M."/>
            <person name="Andrzejewski T.M."/>
            <person name="Davidsen T.M."/>
            <person name="Wayne K.J."/>
            <person name="Tettelin H."/>
            <person name="Glass J.I."/>
            <person name="Rusch D."/>
            <person name="Podicherti R."/>
            <person name="Tsui H.-C.T."/>
            <person name="Winkler M.E."/>
        </authorList>
    </citation>
    <scope>NUCLEOTIDE SEQUENCE</scope>
</reference>
<organism evidence="13">
    <name type="scientific">marine metagenome</name>
    <dbReference type="NCBI Taxonomy" id="408172"/>
    <lineage>
        <taxon>unclassified sequences</taxon>
        <taxon>metagenomes</taxon>
        <taxon>ecological metagenomes</taxon>
    </lineage>
</organism>
<dbReference type="SUPFAM" id="SSF51395">
    <property type="entry name" value="FMN-linked oxidoreductases"/>
    <property type="match status" value="1"/>
</dbReference>
<evidence type="ECO:0000256" key="6">
    <source>
        <dbReference type="ARBA" id="ARBA00022694"/>
    </source>
</evidence>
<evidence type="ECO:0000256" key="9">
    <source>
        <dbReference type="ARBA" id="ARBA00023002"/>
    </source>
</evidence>
<evidence type="ECO:0000256" key="4">
    <source>
        <dbReference type="ARBA" id="ARBA00022630"/>
    </source>
</evidence>
<evidence type="ECO:0000256" key="10">
    <source>
        <dbReference type="ARBA" id="ARBA00048205"/>
    </source>
</evidence>
<dbReference type="PROSITE" id="PS01136">
    <property type="entry name" value="UPF0034"/>
    <property type="match status" value="1"/>
</dbReference>
<comment type="catalytic activity">
    <reaction evidence="11">
        <text>a 5,6-dihydrouridine in tRNA + NAD(+) = a uridine in tRNA + NADH + H(+)</text>
        <dbReference type="Rhea" id="RHEA:54452"/>
        <dbReference type="Rhea" id="RHEA-COMP:13339"/>
        <dbReference type="Rhea" id="RHEA-COMP:13887"/>
        <dbReference type="ChEBI" id="CHEBI:15378"/>
        <dbReference type="ChEBI" id="CHEBI:57540"/>
        <dbReference type="ChEBI" id="CHEBI:57945"/>
        <dbReference type="ChEBI" id="CHEBI:65315"/>
        <dbReference type="ChEBI" id="CHEBI:74443"/>
    </reaction>
</comment>
<dbReference type="InterPro" id="IPR024036">
    <property type="entry name" value="tRNA-dHydroUridine_Synthase_C"/>
</dbReference>
<evidence type="ECO:0000256" key="7">
    <source>
        <dbReference type="ARBA" id="ARBA00022857"/>
    </source>
</evidence>
<dbReference type="PANTHER" id="PTHR45846:SF1">
    <property type="entry name" value="TRNA-DIHYDROURIDINE(47) SYNTHASE [NAD(P)(+)]-LIKE"/>
    <property type="match status" value="1"/>
</dbReference>
<evidence type="ECO:0000256" key="3">
    <source>
        <dbReference type="ARBA" id="ARBA00022555"/>
    </source>
</evidence>
<dbReference type="PIRSF" id="PIRSF006621">
    <property type="entry name" value="Dus"/>
    <property type="match status" value="1"/>
</dbReference>
<dbReference type="Pfam" id="PF01207">
    <property type="entry name" value="Dus"/>
    <property type="match status" value="1"/>
</dbReference>
<evidence type="ECO:0000313" key="13">
    <source>
        <dbReference type="EMBL" id="SVB62739.1"/>
    </source>
</evidence>
<evidence type="ECO:0000256" key="2">
    <source>
        <dbReference type="ARBA" id="ARBA00002790"/>
    </source>
</evidence>
<keyword evidence="6" id="KW-0819">tRNA processing</keyword>
<dbReference type="InterPro" id="IPR035587">
    <property type="entry name" value="DUS-like_FMN-bd"/>
</dbReference>
<dbReference type="AlphaFoldDB" id="A0A382FJ93"/>
<proteinExistence type="predicted"/>
<dbReference type="CDD" id="cd02801">
    <property type="entry name" value="DUS_like_FMN"/>
    <property type="match status" value="1"/>
</dbReference>
<keyword evidence="8" id="KW-0694">RNA-binding</keyword>
<dbReference type="InterPro" id="IPR001269">
    <property type="entry name" value="DUS_fam"/>
</dbReference>
<protein>
    <recommendedName>
        <fullName evidence="12">DUS-like FMN-binding domain-containing protein</fullName>
    </recommendedName>
</protein>
<dbReference type="InterPro" id="IPR013785">
    <property type="entry name" value="Aldolase_TIM"/>
</dbReference>
<keyword evidence="7" id="KW-0521">NADP</keyword>
<evidence type="ECO:0000256" key="8">
    <source>
        <dbReference type="ARBA" id="ARBA00022884"/>
    </source>
</evidence>